<dbReference type="GO" id="GO:0071555">
    <property type="term" value="P:cell wall organization"/>
    <property type="evidence" value="ECO:0007669"/>
    <property type="project" value="UniProtKB-UniRule"/>
</dbReference>
<dbReference type="CDD" id="cd16913">
    <property type="entry name" value="YkuD_like"/>
    <property type="match status" value="1"/>
</dbReference>
<evidence type="ECO:0000256" key="9">
    <source>
        <dbReference type="SAM" id="Coils"/>
    </source>
</evidence>
<dbReference type="PANTHER" id="PTHR36699:SF1">
    <property type="entry name" value="L,D-TRANSPEPTIDASE YAFK-RELATED"/>
    <property type="match status" value="1"/>
</dbReference>
<dbReference type="InterPro" id="IPR038063">
    <property type="entry name" value="Transpep_catalytic_dom"/>
</dbReference>
<dbReference type="Proteomes" id="UP000007721">
    <property type="component" value="Chromosome"/>
</dbReference>
<dbReference type="EMBL" id="CP001390">
    <property type="protein sequence ID" value="ACM18505.1"/>
    <property type="molecule type" value="Genomic_DNA"/>
</dbReference>
<evidence type="ECO:0000313" key="11">
    <source>
        <dbReference type="EMBL" id="ACM18505.1"/>
    </source>
</evidence>
<dbReference type="STRING" id="316067.Geob_0131"/>
<dbReference type="InterPro" id="IPR039565">
    <property type="entry name" value="BamD-like"/>
</dbReference>
<dbReference type="GO" id="GO:0016740">
    <property type="term" value="F:transferase activity"/>
    <property type="evidence" value="ECO:0007669"/>
    <property type="project" value="UniProtKB-KW"/>
</dbReference>
<accession>B9M8H0</accession>
<dbReference type="HOGENOM" id="CLU_899437_0_0_7"/>
<evidence type="ECO:0000256" key="3">
    <source>
        <dbReference type="ARBA" id="ARBA00022679"/>
    </source>
</evidence>
<dbReference type="PANTHER" id="PTHR36699">
    <property type="entry name" value="LD-TRANSPEPTIDASE"/>
    <property type="match status" value="1"/>
</dbReference>
<sequence length="323" mass="36758">MRTGERVKSKSDRICHGCICVIMALICGCSHFSEEYKARPTFEEANKLFSQGSYHTALTKYKQIKEQYPTMGDRVLFEMGVIHGHPQNEQKDYEKALECFQKLVRDYPGSGYRQDSEMMMFYINNVTLKDGTIAAQQKQNETLRHEAATLRQEVKDKENEITLLQKKIEGLEQKISALTIQKVTADRILIEKKQRRLTLFSKGEVLKTYRIALGGNPDGPKERQGDNKTPEGTYFIDSRNRDSRYHLALHISYPNERDKRRAKELGVAPGGNIMIHGLKNGFSYVGDLHTKADWTKGCIAVTDEEIAEIAKAVPNGTVVEIRP</sequence>
<dbReference type="KEGG" id="geo:Geob_0131"/>
<dbReference type="UniPathway" id="UPA00219"/>
<gene>
    <name evidence="11" type="ordered locus">Geob_0131</name>
</gene>
<keyword evidence="7 8" id="KW-0961">Cell wall biogenesis/degradation</keyword>
<evidence type="ECO:0000256" key="7">
    <source>
        <dbReference type="ARBA" id="ARBA00023316"/>
    </source>
</evidence>
<keyword evidence="6 8" id="KW-0573">Peptidoglycan synthesis</keyword>
<evidence type="ECO:0000256" key="6">
    <source>
        <dbReference type="ARBA" id="ARBA00022984"/>
    </source>
</evidence>
<comment type="similarity">
    <text evidence="2">Belongs to the YkuD family.</text>
</comment>
<dbReference type="GO" id="GO:0004180">
    <property type="term" value="F:carboxypeptidase activity"/>
    <property type="evidence" value="ECO:0007669"/>
    <property type="project" value="UniProtKB-ARBA"/>
</dbReference>
<feature type="coiled-coil region" evidence="9">
    <location>
        <begin position="133"/>
        <end position="181"/>
    </location>
</feature>
<evidence type="ECO:0000256" key="1">
    <source>
        <dbReference type="ARBA" id="ARBA00004752"/>
    </source>
</evidence>
<keyword evidence="3" id="KW-0808">Transferase</keyword>
<reference evidence="11 12" key="1">
    <citation type="submission" date="2009-01" db="EMBL/GenBank/DDBJ databases">
        <title>Complete sequence of Geobacter sp. FRC-32.</title>
        <authorList>
            <consortium name="US DOE Joint Genome Institute"/>
            <person name="Lucas S."/>
            <person name="Copeland A."/>
            <person name="Lapidus A."/>
            <person name="Glavina del Rio T."/>
            <person name="Dalin E."/>
            <person name="Tice H."/>
            <person name="Bruce D."/>
            <person name="Goodwin L."/>
            <person name="Pitluck S."/>
            <person name="Saunders E."/>
            <person name="Brettin T."/>
            <person name="Detter J.C."/>
            <person name="Han C."/>
            <person name="Larimer F."/>
            <person name="Land M."/>
            <person name="Hauser L."/>
            <person name="Kyrpides N."/>
            <person name="Ovchinnikova G."/>
            <person name="Kostka J."/>
            <person name="Richardson P."/>
        </authorList>
    </citation>
    <scope>NUCLEOTIDE SEQUENCE [LARGE SCALE GENOMIC DNA]</scope>
    <source>
        <strain evidence="12">DSM 22248 / JCM 15807 / FRC-32</strain>
    </source>
</reference>
<dbReference type="GO" id="GO:0009252">
    <property type="term" value="P:peptidoglycan biosynthetic process"/>
    <property type="evidence" value="ECO:0007669"/>
    <property type="project" value="UniProtKB-UniPathway"/>
</dbReference>
<proteinExistence type="inferred from homology"/>
<keyword evidence="11" id="KW-0449">Lipoprotein</keyword>
<evidence type="ECO:0000313" key="12">
    <source>
        <dbReference type="Proteomes" id="UP000007721"/>
    </source>
</evidence>
<dbReference type="eggNOG" id="COG3034">
    <property type="taxonomic scope" value="Bacteria"/>
</dbReference>
<dbReference type="PROSITE" id="PS51257">
    <property type="entry name" value="PROKAR_LIPOPROTEIN"/>
    <property type="match status" value="1"/>
</dbReference>
<keyword evidence="12" id="KW-1185">Reference proteome</keyword>
<evidence type="ECO:0000256" key="5">
    <source>
        <dbReference type="ARBA" id="ARBA00022960"/>
    </source>
</evidence>
<feature type="active site" description="Proton donor/acceptor" evidence="8">
    <location>
        <position position="276"/>
    </location>
</feature>
<dbReference type="AlphaFoldDB" id="B9M8H0"/>
<dbReference type="Gene3D" id="1.25.40.10">
    <property type="entry name" value="Tetratricopeptide repeat domain"/>
    <property type="match status" value="1"/>
</dbReference>
<dbReference type="Pfam" id="PF13525">
    <property type="entry name" value="YfiO"/>
    <property type="match status" value="1"/>
</dbReference>
<keyword evidence="5 8" id="KW-0133">Cell shape</keyword>
<evidence type="ECO:0000259" key="10">
    <source>
        <dbReference type="PROSITE" id="PS52029"/>
    </source>
</evidence>
<dbReference type="RefSeq" id="WP_012645234.1">
    <property type="nucleotide sequence ID" value="NC_011979.1"/>
</dbReference>
<dbReference type="Gene3D" id="2.40.440.10">
    <property type="entry name" value="L,D-transpeptidase catalytic domain-like"/>
    <property type="match status" value="1"/>
</dbReference>
<keyword evidence="9" id="KW-0175">Coiled coil</keyword>
<dbReference type="InterPro" id="IPR011990">
    <property type="entry name" value="TPR-like_helical_dom_sf"/>
</dbReference>
<feature type="domain" description="L,D-TPase catalytic" evidence="10">
    <location>
        <begin position="186"/>
        <end position="322"/>
    </location>
</feature>
<dbReference type="SUPFAM" id="SSF48452">
    <property type="entry name" value="TPR-like"/>
    <property type="match status" value="1"/>
</dbReference>
<dbReference type="SUPFAM" id="SSF141523">
    <property type="entry name" value="L,D-transpeptidase catalytic domain-like"/>
    <property type="match status" value="1"/>
</dbReference>
<organism evidence="11 12">
    <name type="scientific">Geotalea daltonii (strain DSM 22248 / JCM 15807 / FRC-32)</name>
    <name type="common">Geobacter daltonii</name>
    <dbReference type="NCBI Taxonomy" id="316067"/>
    <lineage>
        <taxon>Bacteria</taxon>
        <taxon>Pseudomonadati</taxon>
        <taxon>Thermodesulfobacteriota</taxon>
        <taxon>Desulfuromonadia</taxon>
        <taxon>Geobacterales</taxon>
        <taxon>Geobacteraceae</taxon>
        <taxon>Geotalea</taxon>
    </lineage>
</organism>
<dbReference type="Pfam" id="PF03734">
    <property type="entry name" value="YkuD"/>
    <property type="match status" value="1"/>
</dbReference>
<comment type="pathway">
    <text evidence="1 8">Cell wall biogenesis; peptidoglycan biosynthesis.</text>
</comment>
<name>B9M8H0_GEODF</name>
<keyword evidence="4" id="KW-0732">Signal</keyword>
<evidence type="ECO:0000256" key="8">
    <source>
        <dbReference type="PROSITE-ProRule" id="PRU01373"/>
    </source>
</evidence>
<feature type="active site" description="Nucleophile" evidence="8">
    <location>
        <position position="298"/>
    </location>
</feature>
<protein>
    <submittedName>
        <fullName evidence="11">Peptidoglycan L,D-transpeptidase lipoprotein, YkuD family, TPR domain-containing</fullName>
    </submittedName>
</protein>
<evidence type="ECO:0000256" key="4">
    <source>
        <dbReference type="ARBA" id="ARBA00022729"/>
    </source>
</evidence>
<dbReference type="InterPro" id="IPR005490">
    <property type="entry name" value="LD_TPept_cat_dom"/>
</dbReference>
<dbReference type="GO" id="GO:0008360">
    <property type="term" value="P:regulation of cell shape"/>
    <property type="evidence" value="ECO:0007669"/>
    <property type="project" value="UniProtKB-UniRule"/>
</dbReference>
<dbReference type="PROSITE" id="PS52029">
    <property type="entry name" value="LD_TPASE"/>
    <property type="match status" value="1"/>
</dbReference>
<evidence type="ECO:0000256" key="2">
    <source>
        <dbReference type="ARBA" id="ARBA00005992"/>
    </source>
</evidence>